<keyword evidence="2" id="KW-0325">Glycoprotein</keyword>
<evidence type="ECO:0000259" key="5">
    <source>
        <dbReference type="Pfam" id="PF00685"/>
    </source>
</evidence>
<dbReference type="PANTHER" id="PTHR10605">
    <property type="entry name" value="HEPARAN SULFATE SULFOTRANSFERASE"/>
    <property type="match status" value="1"/>
</dbReference>
<comment type="caution">
    <text evidence="6">The sequence shown here is derived from an EMBL/GenBank/DDBJ whole genome shotgun (WGS) entry which is preliminary data.</text>
</comment>
<evidence type="ECO:0000313" key="6">
    <source>
        <dbReference type="EMBL" id="GFN92998.1"/>
    </source>
</evidence>
<gene>
    <name evidence="6" type="ORF">PoB_001950400</name>
</gene>
<feature type="disulfide bond" evidence="4">
    <location>
        <begin position="108"/>
        <end position="120"/>
    </location>
</feature>
<dbReference type="SUPFAM" id="SSF52540">
    <property type="entry name" value="P-loop containing nucleoside triphosphate hydrolases"/>
    <property type="match status" value="1"/>
</dbReference>
<dbReference type="Pfam" id="PF00685">
    <property type="entry name" value="Sulfotransfer_1"/>
    <property type="match status" value="1"/>
</dbReference>
<protein>
    <submittedName>
        <fullName evidence="6">Heparan sulfate glucosamine 3-o-sulfotransferase 3b1</fullName>
    </submittedName>
</protein>
<dbReference type="InterPro" id="IPR000863">
    <property type="entry name" value="Sulfotransferase_dom"/>
</dbReference>
<evidence type="ECO:0000256" key="2">
    <source>
        <dbReference type="ARBA" id="ARBA00023180"/>
    </source>
</evidence>
<evidence type="ECO:0000256" key="1">
    <source>
        <dbReference type="ARBA" id="ARBA00022679"/>
    </source>
</evidence>
<evidence type="ECO:0000313" key="7">
    <source>
        <dbReference type="Proteomes" id="UP000735302"/>
    </source>
</evidence>
<keyword evidence="1" id="KW-0808">Transferase</keyword>
<dbReference type="Gene3D" id="3.40.50.300">
    <property type="entry name" value="P-loop containing nucleotide triphosphate hydrolases"/>
    <property type="match status" value="1"/>
</dbReference>
<dbReference type="EMBL" id="BLXT01002310">
    <property type="protein sequence ID" value="GFN92998.1"/>
    <property type="molecule type" value="Genomic_DNA"/>
</dbReference>
<accession>A0AAV3ZC89</accession>
<keyword evidence="7" id="KW-1185">Reference proteome</keyword>
<name>A0AAV3ZC89_9GAST</name>
<sequence>MYMCVCARVHDSLNQIDPENHERLYLTNSSQNGLMVRNDSKVVSGGIYARHLMTWLSYFPLQQIHILDGLDLVTQPAREVHKLETFLDVPHILTQGNFIYNASRGFYCLRAVCSPYRVKCLGKNKGVSHPTMKPSTRRLMYEFYRPHNEEFFRVIGRRFDWEPT</sequence>
<reference evidence="6 7" key="1">
    <citation type="journal article" date="2021" name="Elife">
        <title>Chloroplast acquisition without the gene transfer in kleptoplastic sea slugs, Plakobranchus ocellatus.</title>
        <authorList>
            <person name="Maeda T."/>
            <person name="Takahashi S."/>
            <person name="Yoshida T."/>
            <person name="Shimamura S."/>
            <person name="Takaki Y."/>
            <person name="Nagai Y."/>
            <person name="Toyoda A."/>
            <person name="Suzuki Y."/>
            <person name="Arimoto A."/>
            <person name="Ishii H."/>
            <person name="Satoh N."/>
            <person name="Nishiyama T."/>
            <person name="Hasebe M."/>
            <person name="Maruyama T."/>
            <person name="Minagawa J."/>
            <person name="Obokata J."/>
            <person name="Shigenobu S."/>
        </authorList>
    </citation>
    <scope>NUCLEOTIDE SEQUENCE [LARGE SCALE GENOMIC DNA]</scope>
</reference>
<feature type="binding site" evidence="3">
    <location>
        <position position="107"/>
    </location>
    <ligand>
        <name>3'-phosphoadenylyl sulfate</name>
        <dbReference type="ChEBI" id="CHEBI:58339"/>
    </ligand>
</feature>
<dbReference type="PANTHER" id="PTHR10605:SF72">
    <property type="entry name" value="HEPARAN SULFATE 3-O SULFOTRANSFERASE-B, ISOFORM A"/>
    <property type="match status" value="1"/>
</dbReference>
<evidence type="ECO:0000256" key="4">
    <source>
        <dbReference type="PIRSR" id="PIRSR637359-3"/>
    </source>
</evidence>
<keyword evidence="4" id="KW-1015">Disulfide bond</keyword>
<dbReference type="InterPro" id="IPR037359">
    <property type="entry name" value="NST/OST"/>
</dbReference>
<dbReference type="InterPro" id="IPR027417">
    <property type="entry name" value="P-loop_NTPase"/>
</dbReference>
<dbReference type="AlphaFoldDB" id="A0AAV3ZC89"/>
<feature type="domain" description="Sulfotransferase" evidence="5">
    <location>
        <begin position="41"/>
        <end position="147"/>
    </location>
</feature>
<dbReference type="GO" id="GO:0008467">
    <property type="term" value="F:[heparan sulfate]-glucosamine 3-sulfotransferase activity"/>
    <property type="evidence" value="ECO:0007669"/>
    <property type="project" value="TreeGrafter"/>
</dbReference>
<proteinExistence type="predicted"/>
<evidence type="ECO:0000256" key="3">
    <source>
        <dbReference type="PIRSR" id="PIRSR637359-2"/>
    </source>
</evidence>
<feature type="binding site" evidence="3">
    <location>
        <begin position="125"/>
        <end position="129"/>
    </location>
    <ligand>
        <name>3'-phosphoadenylyl sulfate</name>
        <dbReference type="ChEBI" id="CHEBI:58339"/>
    </ligand>
</feature>
<dbReference type="Proteomes" id="UP000735302">
    <property type="component" value="Unassembled WGS sequence"/>
</dbReference>
<organism evidence="6 7">
    <name type="scientific">Plakobranchus ocellatus</name>
    <dbReference type="NCBI Taxonomy" id="259542"/>
    <lineage>
        <taxon>Eukaryota</taxon>
        <taxon>Metazoa</taxon>
        <taxon>Spiralia</taxon>
        <taxon>Lophotrochozoa</taxon>
        <taxon>Mollusca</taxon>
        <taxon>Gastropoda</taxon>
        <taxon>Heterobranchia</taxon>
        <taxon>Euthyneura</taxon>
        <taxon>Panpulmonata</taxon>
        <taxon>Sacoglossa</taxon>
        <taxon>Placobranchoidea</taxon>
        <taxon>Plakobranchidae</taxon>
        <taxon>Plakobranchus</taxon>
    </lineage>
</organism>